<dbReference type="InterPro" id="IPR045926">
    <property type="entry name" value="DUF6345"/>
</dbReference>
<evidence type="ECO:0008006" key="3">
    <source>
        <dbReference type="Google" id="ProtNLM"/>
    </source>
</evidence>
<reference evidence="2" key="1">
    <citation type="submission" date="2010-02" db="EMBL/GenBank/DDBJ databases">
        <title>Complete sequence of Ferroglobus placidus DSM 10642.</title>
        <authorList>
            <consortium name="US DOE Joint Genome Institute"/>
            <person name="Lucas S."/>
            <person name="Copeland A."/>
            <person name="Lapidus A."/>
            <person name="Cheng J.-F."/>
            <person name="Bruce D."/>
            <person name="Goodwin L."/>
            <person name="Pitluck S."/>
            <person name="Saunders E."/>
            <person name="Brettin T."/>
            <person name="Detter J.C."/>
            <person name="Han C."/>
            <person name="Tapia R."/>
            <person name="Larimer F."/>
            <person name="Land M."/>
            <person name="Hauser L."/>
            <person name="Kyrpides N."/>
            <person name="Ivanova N."/>
            <person name="Holmes D."/>
            <person name="Lovley D."/>
            <person name="Kyrpides N."/>
            <person name="Anderson I.J."/>
            <person name="Woyke T."/>
        </authorList>
    </citation>
    <scope>NUCLEOTIDE SEQUENCE [LARGE SCALE GENOMIC DNA]</scope>
    <source>
        <strain evidence="2">DSM 10642 / AEDII12DO</strain>
    </source>
</reference>
<accession>D3RZA5</accession>
<dbReference type="eggNOG" id="arCOG06133">
    <property type="taxonomic scope" value="Archaea"/>
</dbReference>
<dbReference type="HOGENOM" id="CLU_1032908_0_0_2"/>
<proteinExistence type="predicted"/>
<sequence>MFLIVMRKSGGVEVGIVLLFVLAAIDAVNAYEYSITIVEDYEHSSDLWPCNVEDLTPWGTREANVVEEWLSNAGWSKVFRHKDSGVTKEDFGTSNAGYQGLDEADFHFHIGHGYNLPVWGTFLALWNWSPCSGGLTIHPSDVAKKWDFDNEWVFLHSCNVLSDVSEWGKALKYSHMIMGFSTTTYTSTELLDRFFRAAIEWDWDVYWSYYHATTETYKGYDSTIKAVIIADNSDQLYNDHLWGQGNVEPDEYPDDDEVVYREWICSGGE</sequence>
<dbReference type="Pfam" id="PF19872">
    <property type="entry name" value="DUF6345"/>
    <property type="match status" value="1"/>
</dbReference>
<evidence type="ECO:0000313" key="2">
    <source>
        <dbReference type="Proteomes" id="UP000002613"/>
    </source>
</evidence>
<gene>
    <name evidence="1" type="ordered locus">Ferp_1672</name>
</gene>
<organism evidence="1 2">
    <name type="scientific">Ferroglobus placidus (strain DSM 10642 / AEDII12DO)</name>
    <dbReference type="NCBI Taxonomy" id="589924"/>
    <lineage>
        <taxon>Archaea</taxon>
        <taxon>Methanobacteriati</taxon>
        <taxon>Methanobacteriota</taxon>
        <taxon>Archaeoglobi</taxon>
        <taxon>Archaeoglobales</taxon>
        <taxon>Archaeoglobaceae</taxon>
        <taxon>Ferroglobus</taxon>
    </lineage>
</organism>
<protein>
    <recommendedName>
        <fullName evidence="3">Gingipain domain-containing protein</fullName>
    </recommendedName>
</protein>
<evidence type="ECO:0000313" key="1">
    <source>
        <dbReference type="EMBL" id="ADC65818.1"/>
    </source>
</evidence>
<dbReference type="PaxDb" id="589924-Ferp_1672"/>
<reference evidence="1 2" key="2">
    <citation type="journal article" date="2011" name="Stand. Genomic Sci.">
        <title>Complete genome sequence of Ferroglobus placidus AEDII12DO.</title>
        <authorList>
            <person name="Anderson I."/>
            <person name="Risso C."/>
            <person name="Holmes D."/>
            <person name="Lucas S."/>
            <person name="Copeland A."/>
            <person name="Lapidus A."/>
            <person name="Cheng J.F."/>
            <person name="Bruce D."/>
            <person name="Goodwin L."/>
            <person name="Pitluck S."/>
            <person name="Saunders E."/>
            <person name="Brettin T."/>
            <person name="Detter J.C."/>
            <person name="Han C."/>
            <person name="Tapia R."/>
            <person name="Larimer F."/>
            <person name="Land M."/>
            <person name="Hauser L."/>
            <person name="Woyke T."/>
            <person name="Lovley D."/>
            <person name="Kyrpides N."/>
            <person name="Ivanova N."/>
        </authorList>
    </citation>
    <scope>NUCLEOTIDE SEQUENCE [LARGE SCALE GENOMIC DNA]</scope>
    <source>
        <strain evidence="2">DSM 10642 / AEDII12DO</strain>
    </source>
</reference>
<dbReference type="STRING" id="589924.Ferp_1672"/>
<dbReference type="EMBL" id="CP001899">
    <property type="protein sequence ID" value="ADC65818.1"/>
    <property type="molecule type" value="Genomic_DNA"/>
</dbReference>
<name>D3RZA5_FERPA</name>
<keyword evidence="2" id="KW-1185">Reference proteome</keyword>
<dbReference type="Proteomes" id="UP000002613">
    <property type="component" value="Chromosome"/>
</dbReference>
<dbReference type="AlphaFoldDB" id="D3RZA5"/>
<dbReference type="KEGG" id="fpl:Ferp_1672"/>